<organism evidence="1 2">
    <name type="scientific">Nonomuraea mangrovi</name>
    <dbReference type="NCBI Taxonomy" id="2316207"/>
    <lineage>
        <taxon>Bacteria</taxon>
        <taxon>Bacillati</taxon>
        <taxon>Actinomycetota</taxon>
        <taxon>Actinomycetes</taxon>
        <taxon>Streptosporangiales</taxon>
        <taxon>Streptosporangiaceae</taxon>
        <taxon>Nonomuraea</taxon>
    </lineage>
</organism>
<gene>
    <name evidence="1" type="ORF">ACFSKW_18240</name>
</gene>
<protein>
    <submittedName>
        <fullName evidence="1">Uncharacterized protein</fullName>
    </submittedName>
</protein>
<sequence length="51" mass="5624">MTLPTSRQGWMVTSHAEARALLSDPRLVKGGWQTGVYASKLGNAIRRDSPR</sequence>
<proteinExistence type="predicted"/>
<accession>A0ABW4SUY5</accession>
<reference evidence="2" key="1">
    <citation type="journal article" date="2019" name="Int. J. Syst. Evol. Microbiol.">
        <title>The Global Catalogue of Microorganisms (GCM) 10K type strain sequencing project: providing services to taxonomists for standard genome sequencing and annotation.</title>
        <authorList>
            <consortium name="The Broad Institute Genomics Platform"/>
            <consortium name="The Broad Institute Genome Sequencing Center for Infectious Disease"/>
            <person name="Wu L."/>
            <person name="Ma J."/>
        </authorList>
    </citation>
    <scope>NUCLEOTIDE SEQUENCE [LARGE SCALE GENOMIC DNA]</scope>
    <source>
        <strain evidence="2">ICMP 6774ER</strain>
    </source>
</reference>
<name>A0ABW4SUY5_9ACTN</name>
<comment type="caution">
    <text evidence="1">The sequence shown here is derived from an EMBL/GenBank/DDBJ whole genome shotgun (WGS) entry which is preliminary data.</text>
</comment>
<evidence type="ECO:0000313" key="2">
    <source>
        <dbReference type="Proteomes" id="UP001597368"/>
    </source>
</evidence>
<evidence type="ECO:0000313" key="1">
    <source>
        <dbReference type="EMBL" id="MFD1933407.1"/>
    </source>
</evidence>
<dbReference type="RefSeq" id="WP_379573451.1">
    <property type="nucleotide sequence ID" value="NZ_JBHUFV010000029.1"/>
</dbReference>
<dbReference type="Proteomes" id="UP001597368">
    <property type="component" value="Unassembled WGS sequence"/>
</dbReference>
<keyword evidence="2" id="KW-1185">Reference proteome</keyword>
<dbReference type="EMBL" id="JBHUFV010000029">
    <property type="protein sequence ID" value="MFD1933407.1"/>
    <property type="molecule type" value="Genomic_DNA"/>
</dbReference>